<evidence type="ECO:0000313" key="2">
    <source>
        <dbReference type="Proteomes" id="UP000050509"/>
    </source>
</evidence>
<dbReference type="Proteomes" id="UP000050509">
    <property type="component" value="Unassembled WGS sequence"/>
</dbReference>
<reference evidence="1 2" key="1">
    <citation type="submission" date="2015-09" db="EMBL/GenBank/DDBJ databases">
        <title>Draft genome sequence of Kouleothrix aurantiaca JCM 19913.</title>
        <authorList>
            <person name="Hemp J."/>
        </authorList>
    </citation>
    <scope>NUCLEOTIDE SEQUENCE [LARGE SCALE GENOMIC DNA]</scope>
    <source>
        <strain evidence="1 2">COM-B</strain>
    </source>
</reference>
<gene>
    <name evidence="1" type="ORF">SE17_09520</name>
</gene>
<evidence type="ECO:0000313" key="1">
    <source>
        <dbReference type="EMBL" id="KPV53458.1"/>
    </source>
</evidence>
<name>A0A0P9DCG0_9CHLR</name>
<feature type="non-terminal residue" evidence="1">
    <location>
        <position position="1"/>
    </location>
</feature>
<organism evidence="1 2">
    <name type="scientific">Kouleothrix aurantiaca</name>
    <dbReference type="NCBI Taxonomy" id="186479"/>
    <lineage>
        <taxon>Bacteria</taxon>
        <taxon>Bacillati</taxon>
        <taxon>Chloroflexota</taxon>
        <taxon>Chloroflexia</taxon>
        <taxon>Chloroflexales</taxon>
        <taxon>Roseiflexineae</taxon>
        <taxon>Roseiflexaceae</taxon>
        <taxon>Kouleothrix</taxon>
    </lineage>
</organism>
<keyword evidence="2" id="KW-1185">Reference proteome</keyword>
<protein>
    <submittedName>
        <fullName evidence="1">Uncharacterized protein</fullName>
    </submittedName>
</protein>
<comment type="caution">
    <text evidence="1">The sequence shown here is derived from an EMBL/GenBank/DDBJ whole genome shotgun (WGS) entry which is preliminary data.</text>
</comment>
<proteinExistence type="predicted"/>
<accession>A0A0P9DCG0</accession>
<sequence length="162" mass="19114">NIALIFGKMSKQYFKRRVSCTSKLAEFSFASSQLQSILRRRAAIFGNFPGIGRHHMRAHLNALANFEQFLIVMLVFFRSKPFFKQYFYFFFCERWKRYSRTVFQQLGLLSGYLFCNCLERAKTDNKNTIFTLASMGWQNTLHLLGRRNIIENNQDLRAILIG</sequence>
<dbReference type="AlphaFoldDB" id="A0A0P9DCG0"/>
<dbReference type="EMBL" id="LJCR01000252">
    <property type="protein sequence ID" value="KPV53458.1"/>
    <property type="molecule type" value="Genomic_DNA"/>
</dbReference>